<keyword evidence="4" id="KW-1185">Reference proteome</keyword>
<dbReference type="AlphaFoldDB" id="T0HEC4"/>
<proteinExistence type="predicted"/>
<feature type="transmembrane region" description="Helical" evidence="2">
    <location>
        <begin position="15"/>
        <end position="33"/>
    </location>
</feature>
<evidence type="ECO:0000313" key="4">
    <source>
        <dbReference type="Proteomes" id="UP000015525"/>
    </source>
</evidence>
<organism evidence="3 4">
    <name type="scientific">Sphingobium quisquiliarum P25</name>
    <dbReference type="NCBI Taxonomy" id="1329909"/>
    <lineage>
        <taxon>Bacteria</taxon>
        <taxon>Pseudomonadati</taxon>
        <taxon>Pseudomonadota</taxon>
        <taxon>Alphaproteobacteria</taxon>
        <taxon>Sphingomonadales</taxon>
        <taxon>Sphingomonadaceae</taxon>
        <taxon>Sphingobium</taxon>
    </lineage>
</organism>
<sequence>MNRADPPTPRKRGKAAAIIIAILAAIIFVIFIARNVWHGEELQENQTTGNNVADSYQGQPQY</sequence>
<dbReference type="RefSeq" id="WP_021237114.1">
    <property type="nucleotide sequence ID" value="NZ_ATHO01000032.1"/>
</dbReference>
<name>T0HEC4_9SPHN</name>
<accession>T0HEC4</accession>
<evidence type="ECO:0000256" key="2">
    <source>
        <dbReference type="SAM" id="Phobius"/>
    </source>
</evidence>
<keyword evidence="2" id="KW-1133">Transmembrane helix</keyword>
<keyword evidence="2" id="KW-0812">Transmembrane</keyword>
<gene>
    <name evidence="3" type="ORF">L288_04055</name>
</gene>
<evidence type="ECO:0000313" key="3">
    <source>
        <dbReference type="EMBL" id="EQB10463.1"/>
    </source>
</evidence>
<reference evidence="3 4" key="1">
    <citation type="journal article" date="2013" name="Genome Announc.">
        <title>Draft Genome Sequence of Sphingobium quisquiliarum Strain P25T, a Novel Hexachlorocyclohexane (HCH)-Degrading Bacterium Isolated from an HCH Dumpsite.</title>
        <authorList>
            <person name="Kumar Singh A."/>
            <person name="Sangwan N."/>
            <person name="Sharma A."/>
            <person name="Gupta V."/>
            <person name="Khurana J.P."/>
            <person name="Lal R."/>
        </authorList>
    </citation>
    <scope>NUCLEOTIDE SEQUENCE [LARGE SCALE GENOMIC DNA]</scope>
    <source>
        <strain evidence="3 4">P25</strain>
    </source>
</reference>
<keyword evidence="2" id="KW-0472">Membrane</keyword>
<comment type="caution">
    <text evidence="3">The sequence shown here is derived from an EMBL/GenBank/DDBJ whole genome shotgun (WGS) entry which is preliminary data.</text>
</comment>
<feature type="compositionally biased region" description="Polar residues" evidence="1">
    <location>
        <begin position="44"/>
        <end position="62"/>
    </location>
</feature>
<dbReference type="Proteomes" id="UP000015525">
    <property type="component" value="Unassembled WGS sequence"/>
</dbReference>
<dbReference type="EMBL" id="ATHO01000032">
    <property type="protein sequence ID" value="EQB10463.1"/>
    <property type="molecule type" value="Genomic_DNA"/>
</dbReference>
<feature type="region of interest" description="Disordered" evidence="1">
    <location>
        <begin position="43"/>
        <end position="62"/>
    </location>
</feature>
<dbReference type="PATRIC" id="fig|1329909.3.peg.773"/>
<protein>
    <submittedName>
        <fullName evidence="3">Uncharacterized protein</fullName>
    </submittedName>
</protein>
<evidence type="ECO:0000256" key="1">
    <source>
        <dbReference type="SAM" id="MobiDB-lite"/>
    </source>
</evidence>